<evidence type="ECO:0000313" key="2">
    <source>
        <dbReference type="EMBL" id="KAK0169131.1"/>
    </source>
</evidence>
<comment type="caution">
    <text evidence="2">The sequence shown here is derived from an EMBL/GenBank/DDBJ whole genome shotgun (WGS) entry which is preliminary data.</text>
</comment>
<reference evidence="2" key="2">
    <citation type="submission" date="2023-03" db="EMBL/GenBank/DDBJ databases">
        <authorList>
            <person name="Inwood S.N."/>
            <person name="Skelly J.G."/>
            <person name="Guhlin J."/>
            <person name="Harrop T.W.R."/>
            <person name="Goldson S.G."/>
            <person name="Dearden P.K."/>
        </authorList>
    </citation>
    <scope>NUCLEOTIDE SEQUENCE</scope>
    <source>
        <strain evidence="2">Lincoln</strain>
        <tissue evidence="2">Whole body</tissue>
    </source>
</reference>
<feature type="signal peptide" evidence="1">
    <location>
        <begin position="1"/>
        <end position="23"/>
    </location>
</feature>
<dbReference type="EMBL" id="JAQQBR010001831">
    <property type="protein sequence ID" value="KAK0169131.1"/>
    <property type="molecule type" value="Genomic_DNA"/>
</dbReference>
<dbReference type="AlphaFoldDB" id="A0AA39FGP9"/>
<dbReference type="PROSITE" id="PS51257">
    <property type="entry name" value="PROKAR_LIPOPROTEIN"/>
    <property type="match status" value="1"/>
</dbReference>
<organism evidence="2 3">
    <name type="scientific">Microctonus hyperodae</name>
    <name type="common">Parasitoid wasp</name>
    <dbReference type="NCBI Taxonomy" id="165561"/>
    <lineage>
        <taxon>Eukaryota</taxon>
        <taxon>Metazoa</taxon>
        <taxon>Ecdysozoa</taxon>
        <taxon>Arthropoda</taxon>
        <taxon>Hexapoda</taxon>
        <taxon>Insecta</taxon>
        <taxon>Pterygota</taxon>
        <taxon>Neoptera</taxon>
        <taxon>Endopterygota</taxon>
        <taxon>Hymenoptera</taxon>
        <taxon>Apocrita</taxon>
        <taxon>Ichneumonoidea</taxon>
        <taxon>Braconidae</taxon>
        <taxon>Euphorinae</taxon>
        <taxon>Microctonus</taxon>
    </lineage>
</organism>
<keyword evidence="3" id="KW-1185">Reference proteome</keyword>
<proteinExistence type="predicted"/>
<feature type="chain" id="PRO_5041273698" evidence="1">
    <location>
        <begin position="24"/>
        <end position="152"/>
    </location>
</feature>
<evidence type="ECO:0000313" key="3">
    <source>
        <dbReference type="Proteomes" id="UP001168972"/>
    </source>
</evidence>
<reference evidence="2" key="1">
    <citation type="journal article" date="2023" name="bioRxiv">
        <title>Scaffold-level genome assemblies of two parasitoid biocontrol wasps reveal the parthenogenesis mechanism and an associated novel virus.</title>
        <authorList>
            <person name="Inwood S."/>
            <person name="Skelly J."/>
            <person name="Guhlin J."/>
            <person name="Harrop T."/>
            <person name="Goldson S."/>
            <person name="Dearden P."/>
        </authorList>
    </citation>
    <scope>NUCLEOTIDE SEQUENCE</scope>
    <source>
        <strain evidence="2">Lincoln</strain>
        <tissue evidence="2">Whole body</tissue>
    </source>
</reference>
<evidence type="ECO:0000256" key="1">
    <source>
        <dbReference type="SAM" id="SignalP"/>
    </source>
</evidence>
<name>A0AA39FGP9_MICHY</name>
<protein>
    <submittedName>
        <fullName evidence="2">Uncharacterized protein</fullName>
    </submittedName>
</protein>
<accession>A0AA39FGP9</accession>
<gene>
    <name evidence="2" type="ORF">PV327_002877</name>
</gene>
<dbReference type="Proteomes" id="UP001168972">
    <property type="component" value="Unassembled WGS sequence"/>
</dbReference>
<sequence length="152" mass="16339">MKRTFNTGVILLTILLACHYVNANHLVKRDDNKSILDTLKDALGGLPIVGDLMKNLIQKIQDIYTKLQELTNGAFGRLLGGTFPCTIAIGTGLTCTGVTTQSSLSDLVKDLLDPIPSLMIPGFVKNIIYMAVDGLLVPLVDVLFGGRPVEDG</sequence>
<keyword evidence="1" id="KW-0732">Signal</keyword>